<evidence type="ECO:0000313" key="2">
    <source>
        <dbReference type="Proteomes" id="UP001501729"/>
    </source>
</evidence>
<gene>
    <name evidence="1" type="ORF">GCM10025751_28660</name>
</gene>
<proteinExistence type="predicted"/>
<protein>
    <submittedName>
        <fullName evidence="1">Uncharacterized protein</fullName>
    </submittedName>
</protein>
<reference evidence="1 2" key="1">
    <citation type="journal article" date="2019" name="Int. J. Syst. Evol. Microbiol.">
        <title>The Global Catalogue of Microorganisms (GCM) 10K type strain sequencing project: providing services to taxonomists for standard genome sequencing and annotation.</title>
        <authorList>
            <consortium name="The Broad Institute Genomics Platform"/>
            <consortium name="The Broad Institute Genome Sequencing Center for Infectious Disease"/>
            <person name="Wu L."/>
            <person name="Ma J."/>
        </authorList>
    </citation>
    <scope>NUCLEOTIDE SEQUENCE [LARGE SCALE GENOMIC DNA]</scope>
    <source>
        <strain evidence="1 2">JCM 17504</strain>
    </source>
</reference>
<organism evidence="1 2">
    <name type="scientific">Haladaptatus pallidirubidus</name>
    <dbReference type="NCBI Taxonomy" id="1008152"/>
    <lineage>
        <taxon>Archaea</taxon>
        <taxon>Methanobacteriati</taxon>
        <taxon>Methanobacteriota</taxon>
        <taxon>Stenosarchaea group</taxon>
        <taxon>Halobacteria</taxon>
        <taxon>Halobacteriales</taxon>
        <taxon>Haladaptataceae</taxon>
        <taxon>Haladaptatus</taxon>
    </lineage>
</organism>
<dbReference type="EMBL" id="BAABKX010000012">
    <property type="protein sequence ID" value="GAA5052439.1"/>
    <property type="molecule type" value="Genomic_DNA"/>
</dbReference>
<comment type="caution">
    <text evidence="1">The sequence shown here is derived from an EMBL/GenBank/DDBJ whole genome shotgun (WGS) entry which is preliminary data.</text>
</comment>
<name>A0AAV3UIY9_9EURY</name>
<sequence length="63" mass="6817">MFAVGVAVDVMQARTGHQFLGHIVGEDYELVVCGLFVVFIGDVDQTEGFDIEGEFVGRGVLIN</sequence>
<keyword evidence="2" id="KW-1185">Reference proteome</keyword>
<accession>A0AAV3UIY9</accession>
<evidence type="ECO:0000313" key="1">
    <source>
        <dbReference type="EMBL" id="GAA5052439.1"/>
    </source>
</evidence>
<dbReference type="AlphaFoldDB" id="A0AAV3UIY9"/>
<dbReference type="Proteomes" id="UP001501729">
    <property type="component" value="Unassembled WGS sequence"/>
</dbReference>